<evidence type="ECO:0000256" key="4">
    <source>
        <dbReference type="PROSITE-ProRule" id="PRU01161"/>
    </source>
</evidence>
<dbReference type="PROSITE" id="PS51635">
    <property type="entry name" value="PNPLA"/>
    <property type="match status" value="1"/>
</dbReference>
<dbReference type="Proteomes" id="UP000034841">
    <property type="component" value="Unassembled WGS sequence"/>
</dbReference>
<dbReference type="OrthoDB" id="1658288at2759"/>
<dbReference type="AlphaFoldDB" id="A0A0F8AYW6"/>
<keyword evidence="1" id="KW-0378">Hydrolase</keyword>
<dbReference type="GO" id="GO:0047499">
    <property type="term" value="F:calcium-independent phospholipase A2 activity"/>
    <property type="evidence" value="ECO:0007669"/>
    <property type="project" value="TreeGrafter"/>
</dbReference>
<dbReference type="GO" id="GO:0019369">
    <property type="term" value="P:arachidonate metabolic process"/>
    <property type="evidence" value="ECO:0007669"/>
    <property type="project" value="TreeGrafter"/>
</dbReference>
<keyword evidence="3" id="KW-0443">Lipid metabolism</keyword>
<evidence type="ECO:0000256" key="3">
    <source>
        <dbReference type="ARBA" id="ARBA00023098"/>
    </source>
</evidence>
<dbReference type="EMBL" id="LBBL01000230">
    <property type="protein sequence ID" value="KKF93566.1"/>
    <property type="molecule type" value="Genomic_DNA"/>
</dbReference>
<protein>
    <submittedName>
        <fullName evidence="6">Patatin</fullName>
    </submittedName>
</protein>
<dbReference type="PANTHER" id="PTHR24185:SF1">
    <property type="entry name" value="CALCIUM-INDEPENDENT PHOSPHOLIPASE A2-GAMMA"/>
    <property type="match status" value="1"/>
</dbReference>
<keyword evidence="2" id="KW-0442">Lipid degradation</keyword>
<reference evidence="6 7" key="1">
    <citation type="submission" date="2015-04" db="EMBL/GenBank/DDBJ databases">
        <title>Genome sequence of Ceratocystis platani, a major pathogen of plane trees.</title>
        <authorList>
            <person name="Belbahri L."/>
        </authorList>
    </citation>
    <scope>NUCLEOTIDE SEQUENCE [LARGE SCALE GENOMIC DNA]</scope>
    <source>
        <strain evidence="6 7">CFO</strain>
    </source>
</reference>
<proteinExistence type="predicted"/>
<sequence length="348" mass="37832">MDSVVPTFQLPKILSLDGGGVRCLSSLLILENIMERIRDVANLAEIPRPCEIFDLIGGSGAGGIIAIMLGRLGMSIGDCIEAYKNLAETAFNPKRPRFILPSGAFSAARLEHSIKQTIRENCLESTCVEQRKTSGPTTHTCPHEDVSFHDISCTKTAILAITKANVETLPTLFTTYDTSSSLSGSKVWEVARATSADVAFFKPIRVGRDQIEFVDASFGYSNPCEDIIIEAEKQFPGQQMVILSIGTGLGDVVPIGDTKDSAIAALKDVIASSKAPALRLEKKYKNTGEYYRFSVENGLRDISLLDSDKMSTISAHARNYLIENEDEIRDFVEVLTNRVPPAPTNPGG</sequence>
<dbReference type="PANTHER" id="PTHR24185">
    <property type="entry name" value="CALCIUM-INDEPENDENT PHOSPHOLIPASE A2-GAMMA"/>
    <property type="match status" value="1"/>
</dbReference>
<dbReference type="InterPro" id="IPR016035">
    <property type="entry name" value="Acyl_Trfase/lysoPLipase"/>
</dbReference>
<name>A0A0F8AYW6_CERFI</name>
<feature type="domain" description="PNPLA" evidence="5">
    <location>
        <begin position="14"/>
        <end position="228"/>
    </location>
</feature>
<accession>A0A0F8AYW6</accession>
<dbReference type="Gene3D" id="3.40.1090.10">
    <property type="entry name" value="Cytosolic phospholipase A2 catalytic domain"/>
    <property type="match status" value="1"/>
</dbReference>
<gene>
    <name evidence="6" type="ORF">CFO_g4083</name>
</gene>
<evidence type="ECO:0000256" key="2">
    <source>
        <dbReference type="ARBA" id="ARBA00022963"/>
    </source>
</evidence>
<dbReference type="GO" id="GO:0016042">
    <property type="term" value="P:lipid catabolic process"/>
    <property type="evidence" value="ECO:0007669"/>
    <property type="project" value="UniProtKB-KW"/>
</dbReference>
<evidence type="ECO:0000313" key="6">
    <source>
        <dbReference type="EMBL" id="KKF93566.1"/>
    </source>
</evidence>
<dbReference type="InterPro" id="IPR002641">
    <property type="entry name" value="PNPLA_dom"/>
</dbReference>
<dbReference type="GO" id="GO:0016020">
    <property type="term" value="C:membrane"/>
    <property type="evidence" value="ECO:0007669"/>
    <property type="project" value="TreeGrafter"/>
</dbReference>
<evidence type="ECO:0000256" key="1">
    <source>
        <dbReference type="ARBA" id="ARBA00022801"/>
    </source>
</evidence>
<comment type="caution">
    <text evidence="6">The sequence shown here is derived from an EMBL/GenBank/DDBJ whole genome shotgun (WGS) entry which is preliminary data.</text>
</comment>
<comment type="caution">
    <text evidence="4">Lacks conserved residue(s) required for the propagation of feature annotation.</text>
</comment>
<organism evidence="6 7">
    <name type="scientific">Ceratocystis fimbriata f. sp. platani</name>
    <dbReference type="NCBI Taxonomy" id="88771"/>
    <lineage>
        <taxon>Eukaryota</taxon>
        <taxon>Fungi</taxon>
        <taxon>Dikarya</taxon>
        <taxon>Ascomycota</taxon>
        <taxon>Pezizomycotina</taxon>
        <taxon>Sordariomycetes</taxon>
        <taxon>Hypocreomycetidae</taxon>
        <taxon>Microascales</taxon>
        <taxon>Ceratocystidaceae</taxon>
        <taxon>Ceratocystis</taxon>
    </lineage>
</organism>
<dbReference type="Pfam" id="PF01734">
    <property type="entry name" value="Patatin"/>
    <property type="match status" value="1"/>
</dbReference>
<evidence type="ECO:0000313" key="7">
    <source>
        <dbReference type="Proteomes" id="UP000034841"/>
    </source>
</evidence>
<keyword evidence="7" id="KW-1185">Reference proteome</keyword>
<dbReference type="GO" id="GO:0046486">
    <property type="term" value="P:glycerolipid metabolic process"/>
    <property type="evidence" value="ECO:0007669"/>
    <property type="project" value="UniProtKB-ARBA"/>
</dbReference>
<dbReference type="SUPFAM" id="SSF52151">
    <property type="entry name" value="FabD/lysophospholipase-like"/>
    <property type="match status" value="1"/>
</dbReference>
<evidence type="ECO:0000259" key="5">
    <source>
        <dbReference type="PROSITE" id="PS51635"/>
    </source>
</evidence>